<dbReference type="Proteomes" id="UP000053201">
    <property type="component" value="Unassembled WGS sequence"/>
</dbReference>
<organism evidence="3 4">
    <name type="scientific">Spizellomyces punctatus (strain DAOM BR117)</name>
    <dbReference type="NCBI Taxonomy" id="645134"/>
    <lineage>
        <taxon>Eukaryota</taxon>
        <taxon>Fungi</taxon>
        <taxon>Fungi incertae sedis</taxon>
        <taxon>Chytridiomycota</taxon>
        <taxon>Chytridiomycota incertae sedis</taxon>
        <taxon>Chytridiomycetes</taxon>
        <taxon>Spizellomycetales</taxon>
        <taxon>Spizellomycetaceae</taxon>
        <taxon>Spizellomyces</taxon>
    </lineage>
</organism>
<dbReference type="SUPFAM" id="SSF54897">
    <property type="entry name" value="Protease propeptides/inhibitors"/>
    <property type="match status" value="1"/>
</dbReference>
<dbReference type="InterPro" id="IPR010259">
    <property type="entry name" value="S8pro/Inhibitor_I9"/>
</dbReference>
<reference evidence="3 4" key="1">
    <citation type="submission" date="2009-08" db="EMBL/GenBank/DDBJ databases">
        <title>The Genome Sequence of Spizellomyces punctatus strain DAOM BR117.</title>
        <authorList>
            <consortium name="The Broad Institute Genome Sequencing Platform"/>
            <person name="Russ C."/>
            <person name="Cuomo C."/>
            <person name="Shea T."/>
            <person name="Young S.K."/>
            <person name="Zeng Q."/>
            <person name="Koehrsen M."/>
            <person name="Haas B."/>
            <person name="Borodovsky M."/>
            <person name="Guigo R."/>
            <person name="Alvarado L."/>
            <person name="Berlin A."/>
            <person name="Bochicchio J."/>
            <person name="Borenstein D."/>
            <person name="Chapman S."/>
            <person name="Chen Z."/>
            <person name="Engels R."/>
            <person name="Freedman E."/>
            <person name="Gellesch M."/>
            <person name="Goldberg J."/>
            <person name="Griggs A."/>
            <person name="Gujja S."/>
            <person name="Heiman D."/>
            <person name="Hepburn T."/>
            <person name="Howarth C."/>
            <person name="Jen D."/>
            <person name="Larson L."/>
            <person name="Lewis B."/>
            <person name="Mehta T."/>
            <person name="Park D."/>
            <person name="Pearson M."/>
            <person name="Roberts A."/>
            <person name="Saif S."/>
            <person name="Shenoy N."/>
            <person name="Sisk P."/>
            <person name="Stolte C."/>
            <person name="Sykes S."/>
            <person name="Thomson T."/>
            <person name="Walk T."/>
            <person name="White J."/>
            <person name="Yandava C."/>
            <person name="Burger G."/>
            <person name="Gray M.W."/>
            <person name="Holland P.W.H."/>
            <person name="King N."/>
            <person name="Lang F.B.F."/>
            <person name="Roger A.J."/>
            <person name="Ruiz-Trillo I."/>
            <person name="Lander E."/>
            <person name="Nusbaum C."/>
        </authorList>
    </citation>
    <scope>NUCLEOTIDE SEQUENCE [LARGE SCALE GENOMIC DNA]</scope>
    <source>
        <strain evidence="3 4">DAOM BR117</strain>
    </source>
</reference>
<gene>
    <name evidence="3" type="ORF">SPPG_04799</name>
</gene>
<dbReference type="OrthoDB" id="5518345at2759"/>
<evidence type="ECO:0000313" key="3">
    <source>
        <dbReference type="EMBL" id="KND00483.1"/>
    </source>
</evidence>
<dbReference type="InterPro" id="IPR037045">
    <property type="entry name" value="S8pro/Inhibitor_I9_sf"/>
</dbReference>
<dbReference type="GO" id="GO:0042144">
    <property type="term" value="P:vacuole fusion, non-autophagic"/>
    <property type="evidence" value="ECO:0007669"/>
    <property type="project" value="TreeGrafter"/>
</dbReference>
<dbReference type="EMBL" id="KQ257456">
    <property type="protein sequence ID" value="KND00483.1"/>
    <property type="molecule type" value="Genomic_DNA"/>
</dbReference>
<accession>A0A0L0HH95</accession>
<evidence type="ECO:0000259" key="2">
    <source>
        <dbReference type="Pfam" id="PF05922"/>
    </source>
</evidence>
<protein>
    <recommendedName>
        <fullName evidence="2">Inhibitor I9 domain-containing protein</fullName>
    </recommendedName>
</protein>
<dbReference type="InterPro" id="IPR052471">
    <property type="entry name" value="PBI_I9"/>
</dbReference>
<dbReference type="GO" id="GO:0004866">
    <property type="term" value="F:endopeptidase inhibitor activity"/>
    <property type="evidence" value="ECO:0007669"/>
    <property type="project" value="UniProtKB-ARBA"/>
</dbReference>
<dbReference type="PANTHER" id="PTHR28288">
    <property type="entry name" value="PROTEASE B INHIBITOR 2"/>
    <property type="match status" value="1"/>
</dbReference>
<dbReference type="Pfam" id="PF05922">
    <property type="entry name" value="Inhibitor_I9"/>
    <property type="match status" value="1"/>
</dbReference>
<keyword evidence="4" id="KW-1185">Reference proteome</keyword>
<dbReference type="FunFam" id="3.30.70.80:FF:000005">
    <property type="entry name" value="Proteinase inhibitor I2B"/>
    <property type="match status" value="1"/>
</dbReference>
<dbReference type="Gene3D" id="3.30.70.80">
    <property type="entry name" value="Peptidase S8 propeptide/proteinase inhibitor I9"/>
    <property type="match status" value="1"/>
</dbReference>
<dbReference type="OMA" id="HEYGSTL"/>
<dbReference type="AlphaFoldDB" id="A0A0L0HH95"/>
<dbReference type="RefSeq" id="XP_016608522.1">
    <property type="nucleotide sequence ID" value="XM_016753033.1"/>
</dbReference>
<dbReference type="VEuPathDB" id="FungiDB:SPPG_04799"/>
<sequence length="81" mass="8687">MSGKYIVVFKSDTPQEVINKAANDVEASGGTIGHRYDSVMKGFSATLPDNVLTTFQSHDKVDYIEADGEVSAYAKSKGIGK</sequence>
<evidence type="ECO:0000313" key="4">
    <source>
        <dbReference type="Proteomes" id="UP000053201"/>
    </source>
</evidence>
<dbReference type="InParanoid" id="A0A0L0HH95"/>
<evidence type="ECO:0000256" key="1">
    <source>
        <dbReference type="ARBA" id="ARBA00038069"/>
    </source>
</evidence>
<name>A0A0L0HH95_SPIPD</name>
<proteinExistence type="inferred from homology"/>
<feature type="domain" description="Inhibitor I9" evidence="2">
    <location>
        <begin position="4"/>
        <end position="71"/>
    </location>
</feature>
<comment type="similarity">
    <text evidence="1">Belongs to the protease inhibitor I9 family.</text>
</comment>
<dbReference type="PANTHER" id="PTHR28288:SF2">
    <property type="entry name" value="PROTEASE B INHIBITOR 2"/>
    <property type="match status" value="1"/>
</dbReference>
<dbReference type="GeneID" id="27688229"/>